<dbReference type="GO" id="GO:0008837">
    <property type="term" value="F:diaminopimelate epimerase activity"/>
    <property type="evidence" value="ECO:0007669"/>
    <property type="project" value="UniProtKB-UniRule"/>
</dbReference>
<dbReference type="OrthoDB" id="9805408at2"/>
<accession>A0A1M4ZPP5</accession>
<feature type="binding site" evidence="9">
    <location>
        <begin position="73"/>
        <end position="74"/>
    </location>
    <ligand>
        <name>substrate</name>
    </ligand>
</feature>
<evidence type="ECO:0000256" key="7">
    <source>
        <dbReference type="ARBA" id="ARBA00023235"/>
    </source>
</evidence>
<dbReference type="Proteomes" id="UP000184088">
    <property type="component" value="Unassembled WGS sequence"/>
</dbReference>
<dbReference type="InterPro" id="IPR001653">
    <property type="entry name" value="DAP_epimerase_DapF"/>
</dbReference>
<feature type="binding site" evidence="9">
    <location>
        <position position="184"/>
    </location>
    <ligand>
        <name>substrate</name>
    </ligand>
</feature>
<keyword evidence="12" id="KW-1185">Reference proteome</keyword>
<proteinExistence type="inferred from homology"/>
<feature type="binding site" evidence="9">
    <location>
        <begin position="212"/>
        <end position="213"/>
    </location>
    <ligand>
        <name>substrate</name>
    </ligand>
</feature>
<evidence type="ECO:0000256" key="9">
    <source>
        <dbReference type="HAMAP-Rule" id="MF_00197"/>
    </source>
</evidence>
<dbReference type="InterPro" id="IPR018510">
    <property type="entry name" value="DAP_epimerase_AS"/>
</dbReference>
<dbReference type="AlphaFoldDB" id="A0A1M4ZPP5"/>
<comment type="subcellular location">
    <subcellularLocation>
        <location evidence="9">Cytoplasm</location>
    </subcellularLocation>
</comment>
<feature type="active site" description="Proton acceptor" evidence="9">
    <location>
        <position position="211"/>
    </location>
</feature>
<keyword evidence="4 9" id="KW-0963">Cytoplasm</keyword>
<dbReference type="EC" id="5.1.1.7" evidence="3 9"/>
<dbReference type="UniPathway" id="UPA00034">
    <property type="reaction ID" value="UER00025"/>
</dbReference>
<dbReference type="Gene3D" id="3.10.310.10">
    <property type="entry name" value="Diaminopimelate Epimerase, Chain A, domain 1"/>
    <property type="match status" value="2"/>
</dbReference>
<comment type="function">
    <text evidence="9">Catalyzes the stereoinversion of LL-2,6-diaminopimelate (L,L-DAP) to meso-diaminopimelate (meso-DAP), a precursor of L-lysine and an essential component of the bacterial peptidoglycan.</text>
</comment>
<dbReference type="PROSITE" id="PS01326">
    <property type="entry name" value="DAP_EPIMERASE"/>
    <property type="match status" value="1"/>
</dbReference>
<feature type="site" description="Could be important to modulate the pK values of the two catalytic cysteine residues" evidence="9">
    <location>
        <position position="202"/>
    </location>
</feature>
<dbReference type="STRING" id="1121256.SAMN02746089_01469"/>
<evidence type="ECO:0000256" key="5">
    <source>
        <dbReference type="ARBA" id="ARBA00022605"/>
    </source>
</evidence>
<dbReference type="GO" id="GO:0009089">
    <property type="term" value="P:lysine biosynthetic process via diaminopimelate"/>
    <property type="evidence" value="ECO:0007669"/>
    <property type="project" value="UniProtKB-UniRule"/>
</dbReference>
<evidence type="ECO:0000256" key="2">
    <source>
        <dbReference type="ARBA" id="ARBA00010219"/>
    </source>
</evidence>
<evidence type="ECO:0000256" key="1">
    <source>
        <dbReference type="ARBA" id="ARBA00005196"/>
    </source>
</evidence>
<evidence type="ECO:0000313" key="11">
    <source>
        <dbReference type="EMBL" id="SHF19968.1"/>
    </source>
</evidence>
<evidence type="ECO:0000256" key="10">
    <source>
        <dbReference type="PROSITE-ProRule" id="PRU10125"/>
    </source>
</evidence>
<comment type="catalytic activity">
    <reaction evidence="8 9">
        <text>(2S,6S)-2,6-diaminopimelate = meso-2,6-diaminopimelate</text>
        <dbReference type="Rhea" id="RHEA:15393"/>
        <dbReference type="ChEBI" id="CHEBI:57609"/>
        <dbReference type="ChEBI" id="CHEBI:57791"/>
        <dbReference type="EC" id="5.1.1.7"/>
    </reaction>
</comment>
<dbReference type="PANTHER" id="PTHR31689">
    <property type="entry name" value="DIAMINOPIMELATE EPIMERASE, CHLOROPLASTIC"/>
    <property type="match status" value="1"/>
</dbReference>
<dbReference type="RefSeq" id="WP_073343422.1">
    <property type="nucleotide sequence ID" value="NZ_FQVH01000014.1"/>
</dbReference>
<comment type="pathway">
    <text evidence="1 9">Amino-acid biosynthesis; L-lysine biosynthesis via DAP pathway; DL-2,6-diaminopimelate from LL-2,6-diaminopimelate: step 1/1.</text>
</comment>
<name>A0A1M4ZPP5_9THEO</name>
<feature type="binding site" evidence="9">
    <location>
        <begin position="202"/>
        <end position="203"/>
    </location>
    <ligand>
        <name>substrate</name>
    </ligand>
</feature>
<sequence>MKFTKMHGLGNDFIIIEEEQTGKYSDYTVLAQKLCDRHFGIGADGLLIVAKSQIADIKMRIFNADGSEAEMCGNGIRCFAKYVYERGILKKDKFEVETLAGVIIPTLYIKNGIVDSVMVDMGKPVFDDAIEDLPIEAGDRHFNITYVNMGVPHVVVFMEEINVEDILKYGPIIEHHKLFPHGTNVNFVKIGNRDDIYVRTWERGVGLTLACGTGTCASAVAACKSGRAPEKLTAHLAAGDLRIEWVHNGNVYMYGPAEFVFDGSIELSK</sequence>
<evidence type="ECO:0000256" key="3">
    <source>
        <dbReference type="ARBA" id="ARBA00013080"/>
    </source>
</evidence>
<keyword evidence="6 9" id="KW-0457">Lysine biosynthesis</keyword>
<dbReference type="NCBIfam" id="TIGR00652">
    <property type="entry name" value="DapF"/>
    <property type="match status" value="1"/>
</dbReference>
<dbReference type="Pfam" id="PF01678">
    <property type="entry name" value="DAP_epimerase"/>
    <property type="match status" value="2"/>
</dbReference>
<gene>
    <name evidence="9" type="primary">dapF</name>
    <name evidence="11" type="ORF">SAMN02746089_01469</name>
</gene>
<evidence type="ECO:0000256" key="6">
    <source>
        <dbReference type="ARBA" id="ARBA00023154"/>
    </source>
</evidence>
<dbReference type="GO" id="GO:0005829">
    <property type="term" value="C:cytosol"/>
    <property type="evidence" value="ECO:0007669"/>
    <property type="project" value="TreeGrafter"/>
</dbReference>
<feature type="active site" evidence="10">
    <location>
        <position position="72"/>
    </location>
</feature>
<keyword evidence="7 9" id="KW-0413">Isomerase</keyword>
<evidence type="ECO:0000313" key="12">
    <source>
        <dbReference type="Proteomes" id="UP000184088"/>
    </source>
</evidence>
<comment type="subunit">
    <text evidence="9">Homodimer.</text>
</comment>
<dbReference type="EMBL" id="FQVH01000014">
    <property type="protein sequence ID" value="SHF19968.1"/>
    <property type="molecule type" value="Genomic_DNA"/>
</dbReference>
<comment type="similarity">
    <text evidence="2 9">Belongs to the diaminopimelate epimerase family.</text>
</comment>
<dbReference type="FunFam" id="3.10.310.10:FF:000001">
    <property type="entry name" value="Diaminopimelate epimerase"/>
    <property type="match status" value="1"/>
</dbReference>
<comment type="caution">
    <text evidence="9">Lacks conserved residue(s) required for the propagation of feature annotation.</text>
</comment>
<feature type="binding site" evidence="9">
    <location>
        <position position="11"/>
    </location>
    <ligand>
        <name>substrate</name>
    </ligand>
</feature>
<keyword evidence="5 9" id="KW-0028">Amino-acid biosynthesis</keyword>
<dbReference type="SUPFAM" id="SSF54506">
    <property type="entry name" value="Diaminopimelate epimerase-like"/>
    <property type="match status" value="1"/>
</dbReference>
<evidence type="ECO:0000256" key="4">
    <source>
        <dbReference type="ARBA" id="ARBA00022490"/>
    </source>
</evidence>
<reference evidence="11 12" key="1">
    <citation type="submission" date="2016-11" db="EMBL/GenBank/DDBJ databases">
        <authorList>
            <person name="Jaros S."/>
            <person name="Januszkiewicz K."/>
            <person name="Wedrychowicz H."/>
        </authorList>
    </citation>
    <scope>NUCLEOTIDE SEQUENCE [LARGE SCALE GENOMIC DNA]</scope>
    <source>
        <strain evidence="11 12">DSM 17918</strain>
    </source>
</reference>
<organism evidence="11 12">
    <name type="scientific">Caldanaerobius fijiensis DSM 17918</name>
    <dbReference type="NCBI Taxonomy" id="1121256"/>
    <lineage>
        <taxon>Bacteria</taxon>
        <taxon>Bacillati</taxon>
        <taxon>Bacillota</taxon>
        <taxon>Clostridia</taxon>
        <taxon>Thermoanaerobacterales</taxon>
        <taxon>Thermoanaerobacteraceae</taxon>
        <taxon>Caldanaerobius</taxon>
    </lineage>
</organism>
<evidence type="ECO:0000256" key="8">
    <source>
        <dbReference type="ARBA" id="ARBA00051712"/>
    </source>
</evidence>
<dbReference type="PANTHER" id="PTHR31689:SF0">
    <property type="entry name" value="DIAMINOPIMELATE EPIMERASE"/>
    <property type="match status" value="1"/>
</dbReference>
<dbReference type="HAMAP" id="MF_00197">
    <property type="entry name" value="DAP_epimerase"/>
    <property type="match status" value="1"/>
</dbReference>
<feature type="binding site" evidence="9">
    <location>
        <position position="63"/>
    </location>
    <ligand>
        <name>substrate</name>
    </ligand>
</feature>
<protein>
    <recommendedName>
        <fullName evidence="3 9">Diaminopimelate epimerase</fullName>
        <shortName evidence="9">DAP epimerase</shortName>
        <ecNumber evidence="3 9">5.1.1.7</ecNumber>
    </recommendedName>
    <alternativeName>
        <fullName evidence="9">PLP-independent amino acid racemase</fullName>
    </alternativeName>
</protein>
<feature type="site" description="Could be important to modulate the pK values of the two catalytic cysteine residues" evidence="9">
    <location>
        <position position="153"/>
    </location>
</feature>
<feature type="active site" description="Proton donor" evidence="9">
    <location>
        <position position="72"/>
    </location>
</feature>